<organism evidence="15 16">
    <name type="scientific">Enterococcus canis</name>
    <dbReference type="NCBI Taxonomy" id="214095"/>
    <lineage>
        <taxon>Bacteria</taxon>
        <taxon>Bacillati</taxon>
        <taxon>Bacillota</taxon>
        <taxon>Bacilli</taxon>
        <taxon>Lactobacillales</taxon>
        <taxon>Enterococcaceae</taxon>
        <taxon>Enterococcus</taxon>
    </lineage>
</organism>
<dbReference type="CDD" id="cd01169">
    <property type="entry name" value="HMPP_kinase"/>
    <property type="match status" value="1"/>
</dbReference>
<keyword evidence="7" id="KW-0067">ATP-binding</keyword>
<evidence type="ECO:0000256" key="8">
    <source>
        <dbReference type="ARBA" id="ARBA00022842"/>
    </source>
</evidence>
<dbReference type="GO" id="GO:0046872">
    <property type="term" value="F:metal ion binding"/>
    <property type="evidence" value="ECO:0007669"/>
    <property type="project" value="UniProtKB-KW"/>
</dbReference>
<evidence type="ECO:0000256" key="3">
    <source>
        <dbReference type="ARBA" id="ARBA00022679"/>
    </source>
</evidence>
<dbReference type="GO" id="GO:0009228">
    <property type="term" value="P:thiamine biosynthetic process"/>
    <property type="evidence" value="ECO:0007669"/>
    <property type="project" value="InterPro"/>
</dbReference>
<protein>
    <recommendedName>
        <fullName evidence="2">pyridoxal kinase</fullName>
        <ecNumber evidence="2">2.7.1.35</ecNumber>
    </recommendedName>
    <alternativeName>
        <fullName evidence="10">PN/PL/PM kinase</fullName>
    </alternativeName>
    <alternativeName>
        <fullName evidence="11">Pyridoxal kinase</fullName>
    </alternativeName>
    <alternativeName>
        <fullName evidence="9">Pyridoxamine kinase</fullName>
    </alternativeName>
    <alternativeName>
        <fullName evidence="12">Vitamin B6 kinase</fullName>
    </alternativeName>
</protein>
<gene>
    <name evidence="15" type="ORF">RU97_GL001583</name>
</gene>
<evidence type="ECO:0000256" key="2">
    <source>
        <dbReference type="ARBA" id="ARBA00012104"/>
    </source>
</evidence>
<evidence type="ECO:0000313" key="15">
    <source>
        <dbReference type="EMBL" id="OJG18965.1"/>
    </source>
</evidence>
<dbReference type="GO" id="GO:0008478">
    <property type="term" value="F:pyridoxal kinase activity"/>
    <property type="evidence" value="ECO:0007669"/>
    <property type="project" value="UniProtKB-EC"/>
</dbReference>
<dbReference type="STRING" id="214095.RU97_GL001583"/>
<feature type="domain" description="Pyridoxamine kinase/Phosphomethylpyrimidine kinase" evidence="14">
    <location>
        <begin position="11"/>
        <end position="250"/>
    </location>
</feature>
<evidence type="ECO:0000256" key="7">
    <source>
        <dbReference type="ARBA" id="ARBA00022840"/>
    </source>
</evidence>
<dbReference type="NCBIfam" id="NF009078">
    <property type="entry name" value="PRK12413.1"/>
    <property type="match status" value="1"/>
</dbReference>
<evidence type="ECO:0000256" key="5">
    <source>
        <dbReference type="ARBA" id="ARBA00022741"/>
    </source>
</evidence>
<reference evidence="15 16" key="1">
    <citation type="submission" date="2014-12" db="EMBL/GenBank/DDBJ databases">
        <title>Draft genome sequences of 29 type strains of Enterococci.</title>
        <authorList>
            <person name="Zhong Z."/>
            <person name="Sun Z."/>
            <person name="Liu W."/>
            <person name="Zhang W."/>
            <person name="Zhang H."/>
        </authorList>
    </citation>
    <scope>NUCLEOTIDE SEQUENCE [LARGE SCALE GENOMIC DNA]</scope>
    <source>
        <strain evidence="15 16">DSM 17029</strain>
    </source>
</reference>
<evidence type="ECO:0000256" key="13">
    <source>
        <dbReference type="ARBA" id="ARBA00049293"/>
    </source>
</evidence>
<dbReference type="EMBL" id="JXKH01000003">
    <property type="protein sequence ID" value="OJG18965.1"/>
    <property type="molecule type" value="Genomic_DNA"/>
</dbReference>
<dbReference type="Pfam" id="PF08543">
    <property type="entry name" value="Phos_pyr_kin"/>
    <property type="match status" value="1"/>
</dbReference>
<comment type="caution">
    <text evidence="15">The sequence shown here is derived from an EMBL/GenBank/DDBJ whole genome shotgun (WGS) entry which is preliminary data.</text>
</comment>
<dbReference type="Proteomes" id="UP000181884">
    <property type="component" value="Unassembled WGS sequence"/>
</dbReference>
<evidence type="ECO:0000256" key="4">
    <source>
        <dbReference type="ARBA" id="ARBA00022723"/>
    </source>
</evidence>
<dbReference type="RefSeq" id="WP_067393051.1">
    <property type="nucleotide sequence ID" value="NZ_JXKH01000003.1"/>
</dbReference>
<evidence type="ECO:0000256" key="1">
    <source>
        <dbReference type="ARBA" id="ARBA00009879"/>
    </source>
</evidence>
<dbReference type="GO" id="GO:0005524">
    <property type="term" value="F:ATP binding"/>
    <property type="evidence" value="ECO:0007669"/>
    <property type="project" value="UniProtKB-KW"/>
</dbReference>
<dbReference type="PANTHER" id="PTHR20858:SF19">
    <property type="entry name" value="PYRIDOXINE KINASE"/>
    <property type="match status" value="1"/>
</dbReference>
<dbReference type="GO" id="GO:0008902">
    <property type="term" value="F:hydroxymethylpyrimidine kinase activity"/>
    <property type="evidence" value="ECO:0007669"/>
    <property type="project" value="TreeGrafter"/>
</dbReference>
<keyword evidence="16" id="KW-1185">Reference proteome</keyword>
<name>A0A1L8RGX8_9ENTE</name>
<evidence type="ECO:0000256" key="10">
    <source>
        <dbReference type="ARBA" id="ARBA00042348"/>
    </source>
</evidence>
<evidence type="ECO:0000256" key="11">
    <source>
        <dbReference type="ARBA" id="ARBA00042396"/>
    </source>
</evidence>
<dbReference type="EC" id="2.7.1.35" evidence="2"/>
<keyword evidence="4" id="KW-0479">Metal-binding</keyword>
<keyword evidence="3" id="KW-0808">Transferase</keyword>
<dbReference type="InterPro" id="IPR004399">
    <property type="entry name" value="HMP/HMP-P_kinase_dom"/>
</dbReference>
<sequence length="261" mass="27462">MKKVLTIAGSDIFAGGGLQADLATFSQLNTAGLAAVTCIATVKDQFELHPLATSLVQEQLASLAAVPLDAIKLGLLLTEETVAETKKFLKSQTAPVIADPVFAFKESKNWQENGLARAIVTELFPLTTITTPNLAEAEILAAMPIKSVADMEAAALKIHRLGPKVVVIKGGNRLAGEQAVDLVFDGTFTLLEAEKLPHETVNGAGCTFAAAITAEMAKGATAIEAITFAKKFVHAAIRQGYIVSPGFGNVWPNGLQTEEAH</sequence>
<evidence type="ECO:0000256" key="9">
    <source>
        <dbReference type="ARBA" id="ARBA00042307"/>
    </source>
</evidence>
<keyword evidence="5" id="KW-0547">Nucleotide-binding</keyword>
<evidence type="ECO:0000256" key="6">
    <source>
        <dbReference type="ARBA" id="ARBA00022777"/>
    </source>
</evidence>
<evidence type="ECO:0000313" key="16">
    <source>
        <dbReference type="Proteomes" id="UP000181884"/>
    </source>
</evidence>
<evidence type="ECO:0000259" key="14">
    <source>
        <dbReference type="Pfam" id="PF08543"/>
    </source>
</evidence>
<dbReference type="AlphaFoldDB" id="A0A1L8RGX8"/>
<proteinExistence type="inferred from homology"/>
<comment type="catalytic activity">
    <reaction evidence="13">
        <text>pyridoxal + ATP = pyridoxal 5'-phosphate + ADP + H(+)</text>
        <dbReference type="Rhea" id="RHEA:10224"/>
        <dbReference type="ChEBI" id="CHEBI:15378"/>
        <dbReference type="ChEBI" id="CHEBI:17310"/>
        <dbReference type="ChEBI" id="CHEBI:30616"/>
        <dbReference type="ChEBI" id="CHEBI:456216"/>
        <dbReference type="ChEBI" id="CHEBI:597326"/>
        <dbReference type="EC" id="2.7.1.35"/>
    </reaction>
</comment>
<dbReference type="InterPro" id="IPR029056">
    <property type="entry name" value="Ribokinase-like"/>
</dbReference>
<dbReference type="SUPFAM" id="SSF53613">
    <property type="entry name" value="Ribokinase-like"/>
    <property type="match status" value="1"/>
</dbReference>
<dbReference type="Gene3D" id="3.40.1190.20">
    <property type="match status" value="1"/>
</dbReference>
<comment type="similarity">
    <text evidence="1">Belongs to the ThiD family.</text>
</comment>
<dbReference type="GO" id="GO:0008972">
    <property type="term" value="F:phosphomethylpyrimidine kinase activity"/>
    <property type="evidence" value="ECO:0007669"/>
    <property type="project" value="InterPro"/>
</dbReference>
<dbReference type="InterPro" id="IPR013749">
    <property type="entry name" value="PM/HMP-P_kinase-1"/>
</dbReference>
<dbReference type="GO" id="GO:0005829">
    <property type="term" value="C:cytosol"/>
    <property type="evidence" value="ECO:0007669"/>
    <property type="project" value="TreeGrafter"/>
</dbReference>
<evidence type="ECO:0000256" key="12">
    <source>
        <dbReference type="ARBA" id="ARBA00042531"/>
    </source>
</evidence>
<accession>A0A1L8RGX8</accession>
<dbReference type="PANTHER" id="PTHR20858">
    <property type="entry name" value="PHOSPHOMETHYLPYRIMIDINE KINASE"/>
    <property type="match status" value="1"/>
</dbReference>
<keyword evidence="8" id="KW-0460">Magnesium</keyword>
<keyword evidence="6 15" id="KW-0418">Kinase</keyword>